<keyword evidence="4" id="KW-1185">Reference proteome</keyword>
<dbReference type="PANTHER" id="PTHR15140:SF39">
    <property type="entry name" value="LATE BLIGHT RESISTANCE PROTEIN HOMOLOG R1B-14"/>
    <property type="match status" value="1"/>
</dbReference>
<dbReference type="InterPro" id="IPR032675">
    <property type="entry name" value="LRR_dom_sf"/>
</dbReference>
<evidence type="ECO:0000313" key="4">
    <source>
        <dbReference type="Proteomes" id="UP001652660"/>
    </source>
</evidence>
<accession>A0ABM4W364</accession>
<evidence type="ECO:0000313" key="5">
    <source>
        <dbReference type="RefSeq" id="XP_071926184.1"/>
    </source>
</evidence>
<reference evidence="5" key="1">
    <citation type="submission" date="2025-08" db="UniProtKB">
        <authorList>
            <consortium name="RefSeq"/>
        </authorList>
    </citation>
    <scope>IDENTIFICATION</scope>
    <source>
        <tissue evidence="5">Leaves</tissue>
    </source>
</reference>
<feature type="domain" description="Disease resistance protein winged helix" evidence="3">
    <location>
        <begin position="2"/>
        <end position="61"/>
    </location>
</feature>
<dbReference type="Proteomes" id="UP001652660">
    <property type="component" value="Chromosome 11c"/>
</dbReference>
<evidence type="ECO:0000256" key="2">
    <source>
        <dbReference type="ARBA" id="ARBA00022840"/>
    </source>
</evidence>
<evidence type="ECO:0000259" key="3">
    <source>
        <dbReference type="Pfam" id="PF23559"/>
    </source>
</evidence>
<dbReference type="PANTHER" id="PTHR15140">
    <property type="entry name" value="TUBULIN-SPECIFIC CHAPERONE E"/>
    <property type="match status" value="1"/>
</dbReference>
<gene>
    <name evidence="5" type="primary">LOC140016542</name>
</gene>
<dbReference type="Pfam" id="PF23559">
    <property type="entry name" value="WHD_DRP"/>
    <property type="match status" value="1"/>
</dbReference>
<keyword evidence="1" id="KW-0547">Nucleotide-binding</keyword>
<name>A0ABM4W364_COFAR</name>
<sequence length="269" mass="30613">MWLWIAEGFVQLQKDDKGSSEDVAGSYLNDLIARNLVTDCKRVSSDGVKASCIHDLLHDFALAKVKEECFLQLQTCVHSDHLSSHAQTLYVRAILSLHQTSLFKILNCLHFLNKDALGNKQPPKPGNFTSEIMSWYAIAQHYLETGEIEAFEDRLALLFAMDYSSKCNFLPVLDFLTQLESLNVVYHGQLLHYPFEFNFPQNIKKLNLSEFQLPWSAISSIGKLPNLEVLKSSDASFKGKTWKMKEGEFLKTQILELGVFGRCTLEYLP</sequence>
<evidence type="ECO:0000256" key="1">
    <source>
        <dbReference type="ARBA" id="ARBA00022741"/>
    </source>
</evidence>
<protein>
    <submittedName>
        <fullName evidence="5">Probable disease resistance RPP8-like protein 2</fullName>
    </submittedName>
</protein>
<dbReference type="Gene3D" id="3.80.10.10">
    <property type="entry name" value="Ribonuclease Inhibitor"/>
    <property type="match status" value="1"/>
</dbReference>
<dbReference type="RefSeq" id="XP_071926184.1">
    <property type="nucleotide sequence ID" value="XM_072070083.1"/>
</dbReference>
<organism evidence="4 5">
    <name type="scientific">Coffea arabica</name>
    <name type="common">Arabian coffee</name>
    <dbReference type="NCBI Taxonomy" id="13443"/>
    <lineage>
        <taxon>Eukaryota</taxon>
        <taxon>Viridiplantae</taxon>
        <taxon>Streptophyta</taxon>
        <taxon>Embryophyta</taxon>
        <taxon>Tracheophyta</taxon>
        <taxon>Spermatophyta</taxon>
        <taxon>Magnoliopsida</taxon>
        <taxon>eudicotyledons</taxon>
        <taxon>Gunneridae</taxon>
        <taxon>Pentapetalae</taxon>
        <taxon>asterids</taxon>
        <taxon>lamiids</taxon>
        <taxon>Gentianales</taxon>
        <taxon>Rubiaceae</taxon>
        <taxon>Ixoroideae</taxon>
        <taxon>Gardenieae complex</taxon>
        <taxon>Bertiereae - Coffeeae clade</taxon>
        <taxon>Coffeeae</taxon>
        <taxon>Coffea</taxon>
    </lineage>
</organism>
<proteinExistence type="predicted"/>
<dbReference type="SUPFAM" id="SSF52047">
    <property type="entry name" value="RNI-like"/>
    <property type="match status" value="1"/>
</dbReference>
<dbReference type="GeneID" id="140016542"/>
<dbReference type="InterPro" id="IPR058922">
    <property type="entry name" value="WHD_DRP"/>
</dbReference>
<keyword evidence="2" id="KW-0067">ATP-binding</keyword>